<feature type="coiled-coil region" evidence="1">
    <location>
        <begin position="218"/>
        <end position="316"/>
    </location>
</feature>
<keyword evidence="3" id="KW-1185">Reference proteome</keyword>
<feature type="coiled-coil region" evidence="1">
    <location>
        <begin position="750"/>
        <end position="876"/>
    </location>
</feature>
<dbReference type="PANTHER" id="PTHR23159">
    <property type="entry name" value="CENTROSOMAL PROTEIN 2"/>
    <property type="match status" value="1"/>
</dbReference>
<proteinExistence type="predicted"/>
<accession>A0ABR2L1X2</accession>
<feature type="coiled-coil region" evidence="1">
    <location>
        <begin position="32"/>
        <end position="172"/>
    </location>
</feature>
<feature type="coiled-coil region" evidence="1">
    <location>
        <begin position="658"/>
        <end position="713"/>
    </location>
</feature>
<feature type="coiled-coil region" evidence="1">
    <location>
        <begin position="420"/>
        <end position="479"/>
    </location>
</feature>
<evidence type="ECO:0000313" key="3">
    <source>
        <dbReference type="Proteomes" id="UP001470230"/>
    </source>
</evidence>
<evidence type="ECO:0008006" key="4">
    <source>
        <dbReference type="Google" id="ProtNLM"/>
    </source>
</evidence>
<keyword evidence="1" id="KW-0175">Coiled coil</keyword>
<organism evidence="2 3">
    <name type="scientific">Tritrichomonas musculus</name>
    <dbReference type="NCBI Taxonomy" id="1915356"/>
    <lineage>
        <taxon>Eukaryota</taxon>
        <taxon>Metamonada</taxon>
        <taxon>Parabasalia</taxon>
        <taxon>Tritrichomonadida</taxon>
        <taxon>Tritrichomonadidae</taxon>
        <taxon>Tritrichomonas</taxon>
    </lineage>
</organism>
<dbReference type="PANTHER" id="PTHR23159:SF31">
    <property type="entry name" value="CENTROSOME-ASSOCIATED PROTEIN CEP250 ISOFORM X1"/>
    <property type="match status" value="1"/>
</dbReference>
<feature type="coiled-coil region" evidence="1">
    <location>
        <begin position="534"/>
        <end position="565"/>
    </location>
</feature>
<dbReference type="EMBL" id="JAPFFF010000002">
    <property type="protein sequence ID" value="KAK8896986.1"/>
    <property type="molecule type" value="Genomic_DNA"/>
</dbReference>
<dbReference type="Proteomes" id="UP001470230">
    <property type="component" value="Unassembled WGS sequence"/>
</dbReference>
<gene>
    <name evidence="2" type="ORF">M9Y10_014916</name>
</gene>
<protein>
    <recommendedName>
        <fullName evidence="4">Viral A-type inclusion protein</fullName>
    </recommendedName>
</protein>
<evidence type="ECO:0000313" key="2">
    <source>
        <dbReference type="EMBL" id="KAK8896986.1"/>
    </source>
</evidence>
<name>A0ABR2L1X2_9EUKA</name>
<evidence type="ECO:0000256" key="1">
    <source>
        <dbReference type="SAM" id="Coils"/>
    </source>
</evidence>
<sequence>MNESISESESNISKDKIHADETDIVIVAENRGNQLQQINDSLQKDNNKLRAQFDEAVRIVKKVDDIHHKNISLSNEIRELKSQKEDLERRLQIQFDINEELNIKLADQKAALHEQRRNDIAALQNELKNSENQSKLLNDDFSLKISQIEEEKEKLKIELKIQQNTITRLIDSASHYFELSFDSAEKVITFLNRPPLTVNEAKSAIQASSTKTAKDEEIEKVEKKNSKVLKKLNEANIQIASLKAELSQADKDQKSIEQNYKKKISQLKSKIQQINEDNQMNEEDHSHQVLVLNQQIESLQTTIQNLKDLQNKEQNTKPAQIIEIQPTQPANNDDANNPQIEAFEAEVDSLKQKNNELDSINKKQEIKIGEMTDRIQKLEDSIDALKKDYNRAFNDLAALNLIHDSTTKEVETLRQILHTKKSTESVISKKTKKIENLKEQVYKLNEQLKIKKEKDENERMQNEEEKLNYQNQVVQLKKENGQLHSQIFELTEKVNSLTSDLNFNTTSANASAPITAPSCIQKVPENDSEIPMKIRQLQKNCKSKLESIQKEKDEVMTQKEELEKQFSDFMLKLSSIVLSKPFLEDNQEELITSIIELKNSNDSFKQQNLILSSIVNHMINTFHFSQSGDTSVLIPDIDNFSSEFERKKNILKKRKFLIEKLQKVLSQKDESIEMLELRIKKFEEQELQLEESIRNYQQENQKMNRLIQSQESQISNFDKIQSDNETASQKHYNEALIEWKQTEHSYRESISNLTMKNDELEIQISKLNEVNKQLKLKIHNHKAKILSMKLQNDELAKNFNEKKIELDNQYLNEKNSYEETVKNLQNKLEEQRLDIEKLAKQLSCSKNKVKTLKCDMKNAKEQQTIFQRSLEEQRSQLEREKQLIVGSAKAQTLFVENEFASKLDERINHWEKEKKKIFSYVADQFRQFFNPIDVIDEVSFKNVIANVKQELIKLQSMEIEIRRLVGAQSNQRTEDAVAQIVIGQDDLYY</sequence>
<comment type="caution">
    <text evidence="2">The sequence shown here is derived from an EMBL/GenBank/DDBJ whole genome shotgun (WGS) entry which is preliminary data.</text>
</comment>
<feature type="coiled-coil region" evidence="1">
    <location>
        <begin position="340"/>
        <end position="395"/>
    </location>
</feature>
<reference evidence="2 3" key="1">
    <citation type="submission" date="2024-04" db="EMBL/GenBank/DDBJ databases">
        <title>Tritrichomonas musculus Genome.</title>
        <authorList>
            <person name="Alves-Ferreira E."/>
            <person name="Grigg M."/>
            <person name="Lorenzi H."/>
            <person name="Galac M."/>
        </authorList>
    </citation>
    <scope>NUCLEOTIDE SEQUENCE [LARGE SCALE GENOMIC DNA]</scope>
    <source>
        <strain evidence="2 3">EAF2021</strain>
    </source>
</reference>